<name>X0SYV7_9ZZZZ</name>
<dbReference type="EMBL" id="BARS01017561">
    <property type="protein sequence ID" value="GAF86154.1"/>
    <property type="molecule type" value="Genomic_DNA"/>
</dbReference>
<feature type="non-terminal residue" evidence="1">
    <location>
        <position position="1"/>
    </location>
</feature>
<comment type="caution">
    <text evidence="1">The sequence shown here is derived from an EMBL/GenBank/DDBJ whole genome shotgun (WGS) entry which is preliminary data.</text>
</comment>
<dbReference type="Pfam" id="PF13385">
    <property type="entry name" value="Laminin_G_3"/>
    <property type="match status" value="1"/>
</dbReference>
<sequence length="277" mass="29055">FNGGTPTDIDSYNPATFNGSSSFVEYPTHNVGTTHSIRFVGAITNSAFGVVVGNTSEASAYGMGINNGTDVIAYRPDNATGSVAITWVNDLSKHDIVITRTDKDVNFYVDGSLVGTTQTLSANSELGFNVLGERGGGDSYLLGSIETFEIYNGTLSPQDVADLYSGAYASNYPNPDSLLLTSGEKLGSDLLSGWDFTSGWDVANAGTSINNTNTFTTNATGTGVYKVGDFLDVGTTYRFESYGSISGEVSVYNADPTTLGNRILVGTLGDGVLDFTA</sequence>
<reference evidence="1" key="1">
    <citation type="journal article" date="2014" name="Front. Microbiol.">
        <title>High frequency of phylogenetically diverse reductive dehalogenase-homologous genes in deep subseafloor sedimentary metagenomes.</title>
        <authorList>
            <person name="Kawai M."/>
            <person name="Futagami T."/>
            <person name="Toyoda A."/>
            <person name="Takaki Y."/>
            <person name="Nishi S."/>
            <person name="Hori S."/>
            <person name="Arai W."/>
            <person name="Tsubouchi T."/>
            <person name="Morono Y."/>
            <person name="Uchiyama I."/>
            <person name="Ito T."/>
            <person name="Fujiyama A."/>
            <person name="Inagaki F."/>
            <person name="Takami H."/>
        </authorList>
    </citation>
    <scope>NUCLEOTIDE SEQUENCE</scope>
    <source>
        <strain evidence="1">Expedition CK06-06</strain>
    </source>
</reference>
<gene>
    <name evidence="1" type="ORF">S01H1_28710</name>
</gene>
<accession>X0SYV7</accession>
<dbReference type="SUPFAM" id="SSF49899">
    <property type="entry name" value="Concanavalin A-like lectins/glucanases"/>
    <property type="match status" value="1"/>
</dbReference>
<proteinExistence type="predicted"/>
<organism evidence="1">
    <name type="scientific">marine sediment metagenome</name>
    <dbReference type="NCBI Taxonomy" id="412755"/>
    <lineage>
        <taxon>unclassified sequences</taxon>
        <taxon>metagenomes</taxon>
        <taxon>ecological metagenomes</taxon>
    </lineage>
</organism>
<dbReference type="InterPro" id="IPR013320">
    <property type="entry name" value="ConA-like_dom_sf"/>
</dbReference>
<protein>
    <recommendedName>
        <fullName evidence="2">LamG-like jellyroll fold domain-containing protein</fullName>
    </recommendedName>
</protein>
<feature type="non-terminal residue" evidence="1">
    <location>
        <position position="277"/>
    </location>
</feature>
<evidence type="ECO:0008006" key="2">
    <source>
        <dbReference type="Google" id="ProtNLM"/>
    </source>
</evidence>
<evidence type="ECO:0000313" key="1">
    <source>
        <dbReference type="EMBL" id="GAF86154.1"/>
    </source>
</evidence>
<dbReference type="Gene3D" id="2.60.120.200">
    <property type="match status" value="1"/>
</dbReference>
<dbReference type="AlphaFoldDB" id="X0SYV7"/>